<dbReference type="RefSeq" id="WP_073277946.1">
    <property type="nucleotide sequence ID" value="NZ_FQVA01000012.1"/>
</dbReference>
<name>A0A1M5IJP2_9GAMM</name>
<evidence type="ECO:0000256" key="1">
    <source>
        <dbReference type="SAM" id="MobiDB-lite"/>
    </source>
</evidence>
<dbReference type="STRING" id="494016.SAMN04487965_3689"/>
<protein>
    <submittedName>
        <fullName evidence="2">Uncharacterized protein</fullName>
    </submittedName>
</protein>
<dbReference type="Proteomes" id="UP000184170">
    <property type="component" value="Unassembled WGS sequence"/>
</dbReference>
<evidence type="ECO:0000313" key="2">
    <source>
        <dbReference type="EMBL" id="SHG28522.1"/>
    </source>
</evidence>
<dbReference type="OrthoDB" id="9919443at2"/>
<organism evidence="2 3">
    <name type="scientific">Microbulbifer donghaiensis</name>
    <dbReference type="NCBI Taxonomy" id="494016"/>
    <lineage>
        <taxon>Bacteria</taxon>
        <taxon>Pseudomonadati</taxon>
        <taxon>Pseudomonadota</taxon>
        <taxon>Gammaproteobacteria</taxon>
        <taxon>Cellvibrionales</taxon>
        <taxon>Microbulbiferaceae</taxon>
        <taxon>Microbulbifer</taxon>
    </lineage>
</organism>
<keyword evidence="3" id="KW-1185">Reference proteome</keyword>
<evidence type="ECO:0000313" key="3">
    <source>
        <dbReference type="Proteomes" id="UP000184170"/>
    </source>
</evidence>
<accession>A0A1M5IJP2</accession>
<dbReference type="EMBL" id="FQVA01000012">
    <property type="protein sequence ID" value="SHG28522.1"/>
    <property type="molecule type" value="Genomic_DNA"/>
</dbReference>
<proteinExistence type="predicted"/>
<sequence length="63" mass="7218">MAKVTDIRDKKPRKPISVEDSVKRAHREHFKKTPIEKEPKDLASGKTREDGKMVADEDDEDGQ</sequence>
<feature type="compositionally biased region" description="Basic and acidic residues" evidence="1">
    <location>
        <begin position="31"/>
        <end position="55"/>
    </location>
</feature>
<feature type="region of interest" description="Disordered" evidence="1">
    <location>
        <begin position="1"/>
        <end position="63"/>
    </location>
</feature>
<reference evidence="3" key="1">
    <citation type="submission" date="2016-11" db="EMBL/GenBank/DDBJ databases">
        <authorList>
            <person name="Varghese N."/>
            <person name="Submissions S."/>
        </authorList>
    </citation>
    <scope>NUCLEOTIDE SEQUENCE [LARGE SCALE GENOMIC DNA]</scope>
    <source>
        <strain evidence="3">CGMCC 1.7063</strain>
    </source>
</reference>
<dbReference type="AlphaFoldDB" id="A0A1M5IJP2"/>
<gene>
    <name evidence="2" type="ORF">SAMN04487965_3689</name>
</gene>